<evidence type="ECO:0000259" key="7">
    <source>
        <dbReference type="Pfam" id="PF00171"/>
    </source>
</evidence>
<dbReference type="OrthoDB" id="310895at2759"/>
<dbReference type="InterPro" id="IPR016161">
    <property type="entry name" value="Ald_DH/histidinol_DH"/>
</dbReference>
<dbReference type="InterPro" id="IPR029510">
    <property type="entry name" value="Ald_DH_CS_GLU"/>
</dbReference>
<keyword evidence="9" id="KW-1185">Reference proteome</keyword>
<dbReference type="InterPro" id="IPR044086">
    <property type="entry name" value="LUC3-like"/>
</dbReference>
<comment type="catalytic activity">
    <reaction evidence="4">
        <text>an aldehyde + NAD(+) + H2O = a carboxylate + NADH + 2 H(+)</text>
        <dbReference type="Rhea" id="RHEA:16185"/>
        <dbReference type="ChEBI" id="CHEBI:15377"/>
        <dbReference type="ChEBI" id="CHEBI:15378"/>
        <dbReference type="ChEBI" id="CHEBI:17478"/>
        <dbReference type="ChEBI" id="CHEBI:29067"/>
        <dbReference type="ChEBI" id="CHEBI:57540"/>
        <dbReference type="ChEBI" id="CHEBI:57945"/>
        <dbReference type="EC" id="1.2.1.3"/>
    </reaction>
</comment>
<dbReference type="GO" id="GO:0004029">
    <property type="term" value="F:aldehyde dehydrogenase (NAD+) activity"/>
    <property type="evidence" value="ECO:0007669"/>
    <property type="project" value="UniProtKB-EC"/>
</dbReference>
<feature type="active site" evidence="5">
    <location>
        <position position="248"/>
    </location>
</feature>
<evidence type="ECO:0000256" key="1">
    <source>
        <dbReference type="ARBA" id="ARBA00009986"/>
    </source>
</evidence>
<evidence type="ECO:0000313" key="9">
    <source>
        <dbReference type="Proteomes" id="UP000799766"/>
    </source>
</evidence>
<evidence type="ECO:0000256" key="3">
    <source>
        <dbReference type="ARBA" id="ARBA00024226"/>
    </source>
</evidence>
<dbReference type="Gene3D" id="3.40.605.10">
    <property type="entry name" value="Aldehyde Dehydrogenase, Chain A, domain 1"/>
    <property type="match status" value="1"/>
</dbReference>
<organism evidence="8 9">
    <name type="scientific">Lineolata rhizophorae</name>
    <dbReference type="NCBI Taxonomy" id="578093"/>
    <lineage>
        <taxon>Eukaryota</taxon>
        <taxon>Fungi</taxon>
        <taxon>Dikarya</taxon>
        <taxon>Ascomycota</taxon>
        <taxon>Pezizomycotina</taxon>
        <taxon>Dothideomycetes</taxon>
        <taxon>Dothideomycetes incertae sedis</taxon>
        <taxon>Lineolatales</taxon>
        <taxon>Lineolataceae</taxon>
        <taxon>Lineolata</taxon>
    </lineage>
</organism>
<dbReference type="InterPro" id="IPR015590">
    <property type="entry name" value="Aldehyde_DH_dom"/>
</dbReference>
<evidence type="ECO:0000256" key="4">
    <source>
        <dbReference type="ARBA" id="ARBA00049194"/>
    </source>
</evidence>
<dbReference type="InterPro" id="IPR016162">
    <property type="entry name" value="Ald_DH_N"/>
</dbReference>
<dbReference type="CDD" id="cd07106">
    <property type="entry name" value="ALDH_AldA-AAD23400"/>
    <property type="match status" value="1"/>
</dbReference>
<dbReference type="EMBL" id="MU001675">
    <property type="protein sequence ID" value="KAF2459483.1"/>
    <property type="molecule type" value="Genomic_DNA"/>
</dbReference>
<dbReference type="InterPro" id="IPR016163">
    <property type="entry name" value="Ald_DH_C"/>
</dbReference>
<sequence>MSNSTDFFRFHNVINGVCREGTQTYQGVNPSTRKPLWDIPVAAAADLDDAVSAAQAAFPGWAKTGWAGRQSRLAEARKILHENRELMAGLIVEECGKPIQFASLEVQHSLDFLDFYGKVRPLEPRIVQDDADLKISVYHVPLGVVAAICPWNFPLVLAMAKISAGLLTGNCVITKPSPFTPYSIIKFTELVRDAFPAGVLQALHGDDTLGPKMCEHPGIQKISFTGSTTTGKKIMASASKTLKRVTLELGGNSASIICPDVDVNIVAPQVAMGSFFNSGQLCVASKRLFVHKDIYRPFLEAMINTVKSWKVGTANTEDVMLGPVQNEMQYNVVKQFFSDSLEKGHTFAFGGEIEPQADNFVVKPAIVDNPPDESLVVTGEAFGPIVPIQTWENEEEVIKRANNTETGLGGAVWSRDVARAERIAHSIEAGTIWINSFEKPLPQAHLAGHKQSGIGGEWGEEGLLSYCIPRTIHYYKNPVVIE</sequence>
<evidence type="ECO:0000256" key="6">
    <source>
        <dbReference type="RuleBase" id="RU003345"/>
    </source>
</evidence>
<dbReference type="Gene3D" id="3.40.309.10">
    <property type="entry name" value="Aldehyde Dehydrogenase, Chain A, domain 2"/>
    <property type="match status" value="1"/>
</dbReference>
<evidence type="ECO:0000256" key="5">
    <source>
        <dbReference type="PROSITE-ProRule" id="PRU10007"/>
    </source>
</evidence>
<dbReference type="PROSITE" id="PS00687">
    <property type="entry name" value="ALDEHYDE_DEHYDR_GLU"/>
    <property type="match status" value="1"/>
</dbReference>
<dbReference type="Pfam" id="PF00171">
    <property type="entry name" value="Aldedh"/>
    <property type="match status" value="1"/>
</dbReference>
<evidence type="ECO:0000256" key="2">
    <source>
        <dbReference type="ARBA" id="ARBA00023002"/>
    </source>
</evidence>
<dbReference type="AlphaFoldDB" id="A0A6A6P7S4"/>
<dbReference type="EC" id="1.2.1.3" evidence="3"/>
<dbReference type="FunFam" id="3.40.605.10:FF:000007">
    <property type="entry name" value="NAD/NADP-dependent betaine aldehyde dehydrogenase"/>
    <property type="match status" value="1"/>
</dbReference>
<comment type="similarity">
    <text evidence="1 6">Belongs to the aldehyde dehydrogenase family.</text>
</comment>
<dbReference type="PANTHER" id="PTHR11699">
    <property type="entry name" value="ALDEHYDE DEHYDROGENASE-RELATED"/>
    <property type="match status" value="1"/>
</dbReference>
<proteinExistence type="inferred from homology"/>
<feature type="domain" description="Aldehyde dehydrogenase" evidence="7">
    <location>
        <begin position="23"/>
        <end position="471"/>
    </location>
</feature>
<accession>A0A6A6P7S4</accession>
<dbReference type="Proteomes" id="UP000799766">
    <property type="component" value="Unassembled WGS sequence"/>
</dbReference>
<dbReference type="SUPFAM" id="SSF53720">
    <property type="entry name" value="ALDH-like"/>
    <property type="match status" value="1"/>
</dbReference>
<gene>
    <name evidence="8" type="ORF">BDY21DRAFT_282576</name>
</gene>
<protein>
    <recommendedName>
        <fullName evidence="3">aldehyde dehydrogenase (NAD(+))</fullName>
        <ecNumber evidence="3">1.2.1.3</ecNumber>
    </recommendedName>
</protein>
<evidence type="ECO:0000313" key="8">
    <source>
        <dbReference type="EMBL" id="KAF2459483.1"/>
    </source>
</evidence>
<keyword evidence="2 6" id="KW-0560">Oxidoreductase</keyword>
<name>A0A6A6P7S4_9PEZI</name>
<reference evidence="8" key="1">
    <citation type="journal article" date="2020" name="Stud. Mycol.">
        <title>101 Dothideomycetes genomes: a test case for predicting lifestyles and emergence of pathogens.</title>
        <authorList>
            <person name="Haridas S."/>
            <person name="Albert R."/>
            <person name="Binder M."/>
            <person name="Bloem J."/>
            <person name="Labutti K."/>
            <person name="Salamov A."/>
            <person name="Andreopoulos B."/>
            <person name="Baker S."/>
            <person name="Barry K."/>
            <person name="Bills G."/>
            <person name="Bluhm B."/>
            <person name="Cannon C."/>
            <person name="Castanera R."/>
            <person name="Culley D."/>
            <person name="Daum C."/>
            <person name="Ezra D."/>
            <person name="Gonzalez J."/>
            <person name="Henrissat B."/>
            <person name="Kuo A."/>
            <person name="Liang C."/>
            <person name="Lipzen A."/>
            <person name="Lutzoni F."/>
            <person name="Magnuson J."/>
            <person name="Mondo S."/>
            <person name="Nolan M."/>
            <person name="Ohm R."/>
            <person name="Pangilinan J."/>
            <person name="Park H.-J."/>
            <person name="Ramirez L."/>
            <person name="Alfaro M."/>
            <person name="Sun H."/>
            <person name="Tritt A."/>
            <person name="Yoshinaga Y."/>
            <person name="Zwiers L.-H."/>
            <person name="Turgeon B."/>
            <person name="Goodwin S."/>
            <person name="Spatafora J."/>
            <person name="Crous P."/>
            <person name="Grigoriev I."/>
        </authorList>
    </citation>
    <scope>NUCLEOTIDE SEQUENCE</scope>
    <source>
        <strain evidence="8">ATCC 16933</strain>
    </source>
</reference>